<accession>A0A1X7EAA8</accession>
<gene>
    <name evidence="2" type="ORF">SAMN06295933_2830</name>
</gene>
<dbReference type="InterPro" id="IPR005474">
    <property type="entry name" value="Transketolase_N"/>
</dbReference>
<keyword evidence="3" id="KW-1185">Reference proteome</keyword>
<protein>
    <submittedName>
        <fullName evidence="2">Transketolase subunit A</fullName>
    </submittedName>
</protein>
<dbReference type="RefSeq" id="WP_085103296.1">
    <property type="nucleotide sequence ID" value="NZ_FWZU01000004.1"/>
</dbReference>
<dbReference type="PANTHER" id="PTHR47514">
    <property type="entry name" value="TRANSKETOLASE N-TERMINAL SECTION-RELATED"/>
    <property type="match status" value="1"/>
</dbReference>
<proteinExistence type="predicted"/>
<dbReference type="OrthoDB" id="8732661at2"/>
<name>A0A1X7EAA8_9BACT</name>
<evidence type="ECO:0000313" key="3">
    <source>
        <dbReference type="Proteomes" id="UP000192906"/>
    </source>
</evidence>
<dbReference type="InterPro" id="IPR029061">
    <property type="entry name" value="THDP-binding"/>
</dbReference>
<dbReference type="EMBL" id="FWZU01000004">
    <property type="protein sequence ID" value="SMF30367.1"/>
    <property type="molecule type" value="Genomic_DNA"/>
</dbReference>
<dbReference type="PANTHER" id="PTHR47514:SF2">
    <property type="entry name" value="TRANSKETOLASE"/>
    <property type="match status" value="1"/>
</dbReference>
<dbReference type="Gene3D" id="3.40.50.970">
    <property type="match status" value="1"/>
</dbReference>
<sequence>MDQRSKLLRKRIVDVLYNAGRGHIGPSMSLVETLRVLYDTILEYDPEHPESIDRDRFILSKGHGCLALYVMLEEKGFITEKELFSFCSYDGLIGGHPTAKIPGVEFATGSLGHGLPFAVGIAAALKINGSKSRVFTVMGDGECGEGSVWEAAMSGCKQKLSNLTAIVDYNKLQSYGGTEMVSGLEPFADKWKSFGFAVKEVDGHDTAALEKVFSSLPFDVEKPSVVISHTVKGKGLPFAEGNPSWHHKTKMSAEEYEKMIKCIEEYNA</sequence>
<dbReference type="Proteomes" id="UP000192906">
    <property type="component" value="Unassembled WGS sequence"/>
</dbReference>
<dbReference type="AlphaFoldDB" id="A0A1X7EAA8"/>
<dbReference type="CDD" id="cd02012">
    <property type="entry name" value="TPP_TK"/>
    <property type="match status" value="1"/>
</dbReference>
<dbReference type="SUPFAM" id="SSF52518">
    <property type="entry name" value="Thiamin diphosphate-binding fold (THDP-binding)"/>
    <property type="match status" value="1"/>
</dbReference>
<reference evidence="3" key="1">
    <citation type="submission" date="2017-04" db="EMBL/GenBank/DDBJ databases">
        <authorList>
            <person name="Varghese N."/>
            <person name="Submissions S."/>
        </authorList>
    </citation>
    <scope>NUCLEOTIDE SEQUENCE [LARGE SCALE GENOMIC DNA]</scope>
    <source>
        <strain evidence="3">K3S</strain>
    </source>
</reference>
<dbReference type="STRING" id="1519643.SAMN06295933_2830"/>
<dbReference type="Pfam" id="PF00456">
    <property type="entry name" value="Transketolase_N"/>
    <property type="match status" value="1"/>
</dbReference>
<feature type="domain" description="Transketolase N-terminal" evidence="1">
    <location>
        <begin position="8"/>
        <end position="255"/>
    </location>
</feature>
<evidence type="ECO:0000313" key="2">
    <source>
        <dbReference type="EMBL" id="SMF30367.1"/>
    </source>
</evidence>
<evidence type="ECO:0000259" key="1">
    <source>
        <dbReference type="Pfam" id="PF00456"/>
    </source>
</evidence>
<organism evidence="2 3">
    <name type="scientific">Desulfovibrio gilichinskyi</name>
    <dbReference type="NCBI Taxonomy" id="1519643"/>
    <lineage>
        <taxon>Bacteria</taxon>
        <taxon>Pseudomonadati</taxon>
        <taxon>Thermodesulfobacteriota</taxon>
        <taxon>Desulfovibrionia</taxon>
        <taxon>Desulfovibrionales</taxon>
        <taxon>Desulfovibrionaceae</taxon>
        <taxon>Desulfovibrio</taxon>
    </lineage>
</organism>